<dbReference type="KEGG" id="lbc:LACBIDRAFT_332700"/>
<dbReference type="RefSeq" id="XP_001887292.1">
    <property type="nucleotide sequence ID" value="XM_001887257.1"/>
</dbReference>
<organism evidence="3">
    <name type="scientific">Laccaria bicolor (strain S238N-H82 / ATCC MYA-4686)</name>
    <name type="common">Bicoloured deceiver</name>
    <name type="synonym">Laccaria laccata var. bicolor</name>
    <dbReference type="NCBI Taxonomy" id="486041"/>
    <lineage>
        <taxon>Eukaryota</taxon>
        <taxon>Fungi</taxon>
        <taxon>Dikarya</taxon>
        <taxon>Basidiomycota</taxon>
        <taxon>Agaricomycotina</taxon>
        <taxon>Agaricomycetes</taxon>
        <taxon>Agaricomycetidae</taxon>
        <taxon>Agaricales</taxon>
        <taxon>Agaricineae</taxon>
        <taxon>Hydnangiaceae</taxon>
        <taxon>Laccaria</taxon>
    </lineage>
</organism>
<dbReference type="EMBL" id="DS547133">
    <property type="protein sequence ID" value="EDR02135.1"/>
    <property type="molecule type" value="Genomic_DNA"/>
</dbReference>
<feature type="compositionally biased region" description="Basic and acidic residues" evidence="1">
    <location>
        <begin position="290"/>
        <end position="328"/>
    </location>
</feature>
<feature type="compositionally biased region" description="Acidic residues" evidence="1">
    <location>
        <begin position="178"/>
        <end position="221"/>
    </location>
</feature>
<protein>
    <submittedName>
        <fullName evidence="2">Predicted protein</fullName>
    </submittedName>
</protein>
<dbReference type="Proteomes" id="UP000001194">
    <property type="component" value="Unassembled WGS sequence"/>
</dbReference>
<feature type="region of interest" description="Disordered" evidence="1">
    <location>
        <begin position="39"/>
        <end position="59"/>
    </location>
</feature>
<feature type="region of interest" description="Disordered" evidence="1">
    <location>
        <begin position="151"/>
        <end position="250"/>
    </location>
</feature>
<name>B0DTL1_LACBS</name>
<dbReference type="HOGENOM" id="CLU_018454_0_0_1"/>
<dbReference type="AlphaFoldDB" id="B0DTL1"/>
<keyword evidence="3" id="KW-1185">Reference proteome</keyword>
<evidence type="ECO:0000313" key="3">
    <source>
        <dbReference type="Proteomes" id="UP000001194"/>
    </source>
</evidence>
<feature type="region of interest" description="Disordered" evidence="1">
    <location>
        <begin position="274"/>
        <end position="384"/>
    </location>
</feature>
<sequence>MTDADKEEVAILLGWNRGQMIDACEEGIFVNPAKLKPDMAQSLPKPSTQNIPRPPSVGRTETIVQPQLPAQLPDLRAPQPYTQPSGKFSEYLVHAQAQRPIVQPRPASAQPSQLQDLPASQLYTWPSSIKIPEHAAHSQAQRPRYSLGLSQMTQSRHLSGQSSRVPPPRQSRPYSSEGEGDISDEDDDREEEGDTSDEEESGEDDEEEEEDIDGYDEEVDSDNPIKEDDNSTSGTPFSHTEPFFGEWERNLERAQRVPELTAVHNASNIQQAGELLGTREALQHNFRSGQLRDSRASSNPKTKDGRGGRVPKDIFKHLESFVRKRNVADDEGEFGPSHPDGRPTPKESPVTLKTISQLDPVIGETSRLPPPATHRNYTPAPSGSHPMHIKLHPVIGETSHRPPLTMHRSGTPVPIRSHPMHASWYDIDEKAIAAEDKTELKPWDSVPHEYERTELFHNDINSVRSSAFMLAEEGGDQYRQDDEEMSYDEDESDWDSVISSESSITMTETSAHFTRSDQPRPTDIGQSAPMMVNAGGTNPDQPSVQRSAWRTTQSIPKWMMPADIRSKSSTTSTTAAGQQDPWNSSQYTPAGAQNGGFNRPGAQRPARMMQGLPKFRMFWESPGFNNGDSDRRG</sequence>
<dbReference type="InParanoid" id="B0DTL1"/>
<proteinExistence type="predicted"/>
<evidence type="ECO:0000313" key="2">
    <source>
        <dbReference type="EMBL" id="EDR02135.1"/>
    </source>
</evidence>
<gene>
    <name evidence="2" type="ORF">LACBIDRAFT_332700</name>
</gene>
<feature type="region of interest" description="Disordered" evidence="1">
    <location>
        <begin position="565"/>
        <end position="609"/>
    </location>
</feature>
<dbReference type="GeneID" id="6082878"/>
<accession>B0DTL1</accession>
<evidence type="ECO:0000256" key="1">
    <source>
        <dbReference type="SAM" id="MobiDB-lite"/>
    </source>
</evidence>
<feature type="compositionally biased region" description="Polar residues" evidence="1">
    <location>
        <begin position="575"/>
        <end position="588"/>
    </location>
</feature>
<reference evidence="2 3" key="1">
    <citation type="journal article" date="2008" name="Nature">
        <title>The genome of Laccaria bicolor provides insights into mycorrhizal symbiosis.</title>
        <authorList>
            <person name="Martin F."/>
            <person name="Aerts A."/>
            <person name="Ahren D."/>
            <person name="Brun A."/>
            <person name="Danchin E.G.J."/>
            <person name="Duchaussoy F."/>
            <person name="Gibon J."/>
            <person name="Kohler A."/>
            <person name="Lindquist E."/>
            <person name="Pereda V."/>
            <person name="Salamov A."/>
            <person name="Shapiro H.J."/>
            <person name="Wuyts J."/>
            <person name="Blaudez D."/>
            <person name="Buee M."/>
            <person name="Brokstein P."/>
            <person name="Canbaeck B."/>
            <person name="Cohen D."/>
            <person name="Courty P.E."/>
            <person name="Coutinho P.M."/>
            <person name="Delaruelle C."/>
            <person name="Detter J.C."/>
            <person name="Deveau A."/>
            <person name="DiFazio S."/>
            <person name="Duplessis S."/>
            <person name="Fraissinet-Tachet L."/>
            <person name="Lucic E."/>
            <person name="Frey-Klett P."/>
            <person name="Fourrey C."/>
            <person name="Feussner I."/>
            <person name="Gay G."/>
            <person name="Grimwood J."/>
            <person name="Hoegger P.J."/>
            <person name="Jain P."/>
            <person name="Kilaru S."/>
            <person name="Labbe J."/>
            <person name="Lin Y.C."/>
            <person name="Legue V."/>
            <person name="Le Tacon F."/>
            <person name="Marmeisse R."/>
            <person name="Melayah D."/>
            <person name="Montanini B."/>
            <person name="Muratet M."/>
            <person name="Nehls U."/>
            <person name="Niculita-Hirzel H."/>
            <person name="Oudot-Le Secq M.P."/>
            <person name="Peter M."/>
            <person name="Quesneville H."/>
            <person name="Rajashekar B."/>
            <person name="Reich M."/>
            <person name="Rouhier N."/>
            <person name="Schmutz J."/>
            <person name="Yin T."/>
            <person name="Chalot M."/>
            <person name="Henrissat B."/>
            <person name="Kuees U."/>
            <person name="Lucas S."/>
            <person name="Van de Peer Y."/>
            <person name="Podila G.K."/>
            <person name="Polle A."/>
            <person name="Pukkila P.J."/>
            <person name="Richardson P.M."/>
            <person name="Rouze P."/>
            <person name="Sanders I.R."/>
            <person name="Stajich J.E."/>
            <person name="Tunlid A."/>
            <person name="Tuskan G."/>
            <person name="Grigoriev I.V."/>
        </authorList>
    </citation>
    <scope>NUCLEOTIDE SEQUENCE [LARGE SCALE GENOMIC DNA]</scope>
    <source>
        <strain evidence="3">S238N-H82 / ATCC MYA-4686</strain>
    </source>
</reference>
<feature type="region of interest" description="Disordered" evidence="1">
    <location>
        <begin position="67"/>
        <end position="86"/>
    </location>
</feature>